<sequence length="213" mass="20539">MDMMEILKQSGAIGSVAQQLGVNEQIAQAGAEALLPAILGGFKKTAQAQPSGLDGLGGILGQLGGGGLLDSVLSPEPTPIEKGNDVLGQIFGSKDVSRSVAGHAAEQTGIDSSLLKKMLPILAMLVAGYMAKQAGGEQGGGLGGLIGSVFGGGQSQGGSGLGGMLGNVLGGALGGGQQAAPAGGLGGLGSLLDLDGDGNPLDDIIGMAGKLAR</sequence>
<protein>
    <submittedName>
        <fullName evidence="1">DUF937 domain-containing protein</fullName>
    </submittedName>
</protein>
<dbReference type="RefSeq" id="WP_115548236.1">
    <property type="nucleotide sequence ID" value="NZ_QRGP01000001.1"/>
</dbReference>
<dbReference type="Proteomes" id="UP000263833">
    <property type="component" value="Unassembled WGS sequence"/>
</dbReference>
<organism evidence="1 2">
    <name type="scientific">Sphingorhabdus pulchriflava</name>
    <dbReference type="NCBI Taxonomy" id="2292257"/>
    <lineage>
        <taxon>Bacteria</taxon>
        <taxon>Pseudomonadati</taxon>
        <taxon>Pseudomonadota</taxon>
        <taxon>Alphaproteobacteria</taxon>
        <taxon>Sphingomonadales</taxon>
        <taxon>Sphingomonadaceae</taxon>
        <taxon>Sphingorhabdus</taxon>
    </lineage>
</organism>
<gene>
    <name evidence="1" type="ORF">DXH95_04575</name>
</gene>
<dbReference type="Pfam" id="PF06078">
    <property type="entry name" value="DUF937"/>
    <property type="match status" value="1"/>
</dbReference>
<dbReference type="EMBL" id="QRGP01000001">
    <property type="protein sequence ID" value="RDV06689.1"/>
    <property type="molecule type" value="Genomic_DNA"/>
</dbReference>
<accession>A0A371BGG8</accession>
<proteinExistence type="predicted"/>
<dbReference type="AlphaFoldDB" id="A0A371BGG8"/>
<reference evidence="2" key="1">
    <citation type="submission" date="2018-08" db="EMBL/GenBank/DDBJ databases">
        <authorList>
            <person name="Kim S.-J."/>
            <person name="Jung G.-Y."/>
        </authorList>
    </citation>
    <scope>NUCLEOTIDE SEQUENCE [LARGE SCALE GENOMIC DNA]</scope>
    <source>
        <strain evidence="2">GY_G</strain>
    </source>
</reference>
<keyword evidence="2" id="KW-1185">Reference proteome</keyword>
<name>A0A371BGG8_9SPHN</name>
<dbReference type="OrthoDB" id="5526542at2"/>
<dbReference type="InterPro" id="IPR009282">
    <property type="entry name" value="DUF937"/>
</dbReference>
<evidence type="ECO:0000313" key="2">
    <source>
        <dbReference type="Proteomes" id="UP000263833"/>
    </source>
</evidence>
<comment type="caution">
    <text evidence="1">The sequence shown here is derived from an EMBL/GenBank/DDBJ whole genome shotgun (WGS) entry which is preliminary data.</text>
</comment>
<evidence type="ECO:0000313" key="1">
    <source>
        <dbReference type="EMBL" id="RDV06689.1"/>
    </source>
</evidence>